<dbReference type="KEGG" id="kdj:28972015"/>
<proteinExistence type="predicted"/>
<feature type="compositionally biased region" description="Gly residues" evidence="1">
    <location>
        <begin position="316"/>
        <end position="326"/>
    </location>
</feature>
<dbReference type="EMBL" id="CP144537">
    <property type="protein sequence ID" value="WWC63820.1"/>
    <property type="molecule type" value="Genomic_DNA"/>
</dbReference>
<feature type="compositionally biased region" description="Low complexity" evidence="1">
    <location>
        <begin position="494"/>
        <end position="505"/>
    </location>
</feature>
<dbReference type="GeneID" id="28972015"/>
<reference evidence="2" key="1">
    <citation type="submission" date="2013-07" db="EMBL/GenBank/DDBJ databases">
        <title>The Genome Sequence of Cryptococcus dejecticola CBS10117.</title>
        <authorList>
            <consortium name="The Broad Institute Genome Sequencing Platform"/>
            <person name="Cuomo C."/>
            <person name="Litvintseva A."/>
            <person name="Chen Y."/>
            <person name="Heitman J."/>
            <person name="Sun S."/>
            <person name="Springer D."/>
            <person name="Dromer F."/>
            <person name="Young S.K."/>
            <person name="Zeng Q."/>
            <person name="Gargeya S."/>
            <person name="Fitzgerald M."/>
            <person name="Abouelleil A."/>
            <person name="Alvarado L."/>
            <person name="Berlin A.M."/>
            <person name="Chapman S.B."/>
            <person name="Dewar J."/>
            <person name="Goldberg J."/>
            <person name="Griggs A."/>
            <person name="Gujja S."/>
            <person name="Hansen M."/>
            <person name="Howarth C."/>
            <person name="Imamovic A."/>
            <person name="Larimer J."/>
            <person name="McCowan C."/>
            <person name="Murphy C."/>
            <person name="Pearson M."/>
            <person name="Priest M."/>
            <person name="Roberts A."/>
            <person name="Saif S."/>
            <person name="Shea T."/>
            <person name="Sykes S."/>
            <person name="Wortman J."/>
            <person name="Nusbaum C."/>
            <person name="Birren B."/>
        </authorList>
    </citation>
    <scope>NUCLEOTIDE SEQUENCE [LARGE SCALE GENOMIC DNA]</scope>
    <source>
        <strain evidence="2">CBS 10117</strain>
    </source>
</reference>
<keyword evidence="4" id="KW-1185">Reference proteome</keyword>
<dbReference type="STRING" id="1296121.A0A1A5ZUQ9"/>
<dbReference type="RefSeq" id="XP_018259388.1">
    <property type="nucleotide sequence ID" value="XM_018411576.1"/>
</dbReference>
<evidence type="ECO:0000313" key="2">
    <source>
        <dbReference type="EMBL" id="OBR81546.1"/>
    </source>
</evidence>
<evidence type="ECO:0000256" key="1">
    <source>
        <dbReference type="SAM" id="MobiDB-lite"/>
    </source>
</evidence>
<dbReference type="EMBL" id="KI894037">
    <property type="protein sequence ID" value="OBR81546.1"/>
    <property type="molecule type" value="Genomic_DNA"/>
</dbReference>
<organism evidence="2">
    <name type="scientific">Kwoniella dejecticola CBS 10117</name>
    <dbReference type="NCBI Taxonomy" id="1296121"/>
    <lineage>
        <taxon>Eukaryota</taxon>
        <taxon>Fungi</taxon>
        <taxon>Dikarya</taxon>
        <taxon>Basidiomycota</taxon>
        <taxon>Agaricomycotina</taxon>
        <taxon>Tremellomycetes</taxon>
        <taxon>Tremellales</taxon>
        <taxon>Cryptococcaceae</taxon>
        <taxon>Kwoniella</taxon>
    </lineage>
</organism>
<evidence type="ECO:0000313" key="4">
    <source>
        <dbReference type="Proteomes" id="UP000078595"/>
    </source>
</evidence>
<feature type="region of interest" description="Disordered" evidence="1">
    <location>
        <begin position="494"/>
        <end position="519"/>
    </location>
</feature>
<dbReference type="PANTHER" id="PTHR38702:SF1">
    <property type="entry name" value="CALPONIN-HOMOLOGY (CH) DOMAIN-CONTAINING PROTEIN"/>
    <property type="match status" value="1"/>
</dbReference>
<feature type="compositionally biased region" description="Polar residues" evidence="1">
    <location>
        <begin position="344"/>
        <end position="357"/>
    </location>
</feature>
<reference evidence="3" key="2">
    <citation type="submission" date="2013-07" db="EMBL/GenBank/DDBJ databases">
        <authorList>
            <consortium name="The Broad Institute Genome Sequencing Platform"/>
            <person name="Cuomo C."/>
            <person name="Litvintseva A."/>
            <person name="Chen Y."/>
            <person name="Heitman J."/>
            <person name="Sun S."/>
            <person name="Springer D."/>
            <person name="Dromer F."/>
            <person name="Young S.K."/>
            <person name="Zeng Q."/>
            <person name="Gargeya S."/>
            <person name="Fitzgerald M."/>
            <person name="Abouelleil A."/>
            <person name="Alvarado L."/>
            <person name="Berlin A.M."/>
            <person name="Chapman S.B."/>
            <person name="Dewar J."/>
            <person name="Goldberg J."/>
            <person name="Griggs A."/>
            <person name="Gujja S."/>
            <person name="Hansen M."/>
            <person name="Howarth C."/>
            <person name="Imamovic A."/>
            <person name="Larimer J."/>
            <person name="McCowan C."/>
            <person name="Murphy C."/>
            <person name="Pearson M."/>
            <person name="Priest M."/>
            <person name="Roberts A."/>
            <person name="Saif S."/>
            <person name="Shea T."/>
            <person name="Sykes S."/>
            <person name="Wortman J."/>
            <person name="Nusbaum C."/>
            <person name="Birren B."/>
        </authorList>
    </citation>
    <scope>NUCLEOTIDE SEQUENCE</scope>
    <source>
        <strain evidence="3">CBS 10117</strain>
    </source>
</reference>
<feature type="region of interest" description="Disordered" evidence="1">
    <location>
        <begin position="1"/>
        <end position="44"/>
    </location>
</feature>
<feature type="compositionally biased region" description="Acidic residues" evidence="1">
    <location>
        <begin position="333"/>
        <end position="342"/>
    </location>
</feature>
<feature type="region of interest" description="Disordered" evidence="1">
    <location>
        <begin position="294"/>
        <end position="357"/>
    </location>
</feature>
<accession>A0A1A5ZUQ9</accession>
<dbReference type="PANTHER" id="PTHR38702">
    <property type="entry name" value="CALPONIN-HOMOLOGY (CH) DOMAIN-CONTAINING PROTEIN"/>
    <property type="match status" value="1"/>
</dbReference>
<evidence type="ECO:0000313" key="3">
    <source>
        <dbReference type="EMBL" id="WWC63820.1"/>
    </source>
</evidence>
<feature type="compositionally biased region" description="Basic and acidic residues" evidence="1">
    <location>
        <begin position="259"/>
        <end position="268"/>
    </location>
</feature>
<feature type="region of interest" description="Disordered" evidence="1">
    <location>
        <begin position="79"/>
        <end position="111"/>
    </location>
</feature>
<reference evidence="3" key="3">
    <citation type="submission" date="2024-02" db="EMBL/GenBank/DDBJ databases">
        <title>Comparative genomics of Cryptococcus and Kwoniella reveals pathogenesis evolution and contrasting modes of karyotype evolution via chromosome fusion or intercentromeric recombination.</title>
        <authorList>
            <person name="Coelho M.A."/>
            <person name="David-Palma M."/>
            <person name="Shea T."/>
            <person name="Bowers K."/>
            <person name="McGinley-Smith S."/>
            <person name="Mohammad A.W."/>
            <person name="Gnirke A."/>
            <person name="Yurkov A.M."/>
            <person name="Nowrousian M."/>
            <person name="Sun S."/>
            <person name="Cuomo C.A."/>
            <person name="Heitman J."/>
        </authorList>
    </citation>
    <scope>NUCLEOTIDE SEQUENCE</scope>
    <source>
        <strain evidence="3">CBS 10117</strain>
    </source>
</reference>
<feature type="region of interest" description="Disordered" evidence="1">
    <location>
        <begin position="231"/>
        <end position="268"/>
    </location>
</feature>
<dbReference type="Proteomes" id="UP000078595">
    <property type="component" value="Chromosome 8"/>
</dbReference>
<dbReference type="OrthoDB" id="2534759at2759"/>
<feature type="compositionally biased region" description="Low complexity" evidence="1">
    <location>
        <begin position="1"/>
        <end position="15"/>
    </location>
</feature>
<sequence>MDTSTSPTSSTSSSSAHPPIQPLRNPKYRHISKSAAKRESVQMLGSIRDLQRHFASGGKVEHRPGLGVGLKGISSLGSLGEDAAEGEENRPPSALSDRANSHSNPHRRPYKELELPRIDIEDARREAKSIIEDVRGIWGLSVPISPTTAASSGLPSSKSLYFPINFDGDEETHGEMRTSEDIQNALVQTAQSIRRIRFLALSISHNSSGRKTSGSGSGSAFLQARLGGAGKLRSSLSTPSRPTGAPLRTISNPAVSTSTERKASLGKSDGDVLGELRKAALEVLTHLRELEERLRVDRSDTPTQERPFSPETEGTSGSGDPDGSGSGIFSEPENYDSEEDELYNPNNLASTSENTSHLTNWEDRILSEKREYRDLDDNAWEKEARGARDGMGRWVGVVEQLFVFTPDNGERELEDWAKDWSGRQLERLHSFLLSNLPLDLALRLPSTTSSDFESSILSRLSDGYILIHAYNSSLLKSTKPWGFIPDEDVHDTLSSTISSGHTSPSKGSTAGQEEGRKEKEWTFRRVGNLTCFAAALKHRYQLPIQLPLTNLPVPAIPPKSSARPRARPSINTSVSANGTTIKAEDKIEFDPMVIAKKNAGWEAMLGDLIQRWLGAVIKEIRDVHEKSYLSNRGSVDRGGMI</sequence>
<name>A0A1A5ZUQ9_9TREE</name>
<dbReference type="VEuPathDB" id="FungiDB:I303_08316"/>
<protein>
    <submittedName>
        <fullName evidence="2">Uncharacterized protein</fullName>
    </submittedName>
</protein>
<gene>
    <name evidence="2" type="ORF">I303_08316</name>
    <name evidence="3" type="ORF">I303_106425</name>
</gene>
<dbReference type="AlphaFoldDB" id="A0A1A5ZUQ9"/>
<feature type="compositionally biased region" description="Polar residues" evidence="1">
    <location>
        <begin position="249"/>
        <end position="258"/>
    </location>
</feature>